<reference evidence="1" key="2">
    <citation type="submission" date="2022-01" db="EMBL/GenBank/DDBJ databases">
        <authorList>
            <person name="Yamashiro T."/>
            <person name="Shiraishi A."/>
            <person name="Satake H."/>
            <person name="Nakayama K."/>
        </authorList>
    </citation>
    <scope>NUCLEOTIDE SEQUENCE</scope>
</reference>
<protein>
    <submittedName>
        <fullName evidence="1">Uncharacterized protein</fullName>
    </submittedName>
</protein>
<comment type="caution">
    <text evidence="1">The sequence shown here is derived from an EMBL/GenBank/DDBJ whole genome shotgun (WGS) entry which is preliminary data.</text>
</comment>
<proteinExistence type="predicted"/>
<dbReference type="Proteomes" id="UP001151760">
    <property type="component" value="Unassembled WGS sequence"/>
</dbReference>
<sequence length="186" mass="20555">MVAILLTHTDYALWEVIVNGDAPAIASASAGTEAPIEVSLESRMQRPSENNQGSSTTWTLRFWQQIDITDLKEMGSTMAGHQGNRNGDGPRKVVPVKTPANAYVVQDEIGGYNWSFKAEEGITNFDLMLIHFPSQINESEVVHSVFNSRESDVDDSLVNDRFKTGEGFYAVPPPYTGNYMPSRPDV</sequence>
<dbReference type="EMBL" id="BQNB010014984">
    <property type="protein sequence ID" value="GJT34659.1"/>
    <property type="molecule type" value="Genomic_DNA"/>
</dbReference>
<name>A0ABQ5DCT3_9ASTR</name>
<accession>A0ABQ5DCT3</accession>
<reference evidence="1" key="1">
    <citation type="journal article" date="2022" name="Int. J. Mol. Sci.">
        <title>Draft Genome of Tanacetum Coccineum: Genomic Comparison of Closely Related Tanacetum-Family Plants.</title>
        <authorList>
            <person name="Yamashiro T."/>
            <person name="Shiraishi A."/>
            <person name="Nakayama K."/>
            <person name="Satake H."/>
        </authorList>
    </citation>
    <scope>NUCLEOTIDE SEQUENCE</scope>
</reference>
<gene>
    <name evidence="1" type="ORF">Tco_0925078</name>
</gene>
<evidence type="ECO:0000313" key="2">
    <source>
        <dbReference type="Proteomes" id="UP001151760"/>
    </source>
</evidence>
<organism evidence="1 2">
    <name type="scientific">Tanacetum coccineum</name>
    <dbReference type="NCBI Taxonomy" id="301880"/>
    <lineage>
        <taxon>Eukaryota</taxon>
        <taxon>Viridiplantae</taxon>
        <taxon>Streptophyta</taxon>
        <taxon>Embryophyta</taxon>
        <taxon>Tracheophyta</taxon>
        <taxon>Spermatophyta</taxon>
        <taxon>Magnoliopsida</taxon>
        <taxon>eudicotyledons</taxon>
        <taxon>Gunneridae</taxon>
        <taxon>Pentapetalae</taxon>
        <taxon>asterids</taxon>
        <taxon>campanulids</taxon>
        <taxon>Asterales</taxon>
        <taxon>Asteraceae</taxon>
        <taxon>Asteroideae</taxon>
        <taxon>Anthemideae</taxon>
        <taxon>Anthemidinae</taxon>
        <taxon>Tanacetum</taxon>
    </lineage>
</organism>
<keyword evidence="2" id="KW-1185">Reference proteome</keyword>
<evidence type="ECO:0000313" key="1">
    <source>
        <dbReference type="EMBL" id="GJT34659.1"/>
    </source>
</evidence>